<reference evidence="2 3" key="1">
    <citation type="submission" date="2020-08" db="EMBL/GenBank/DDBJ databases">
        <title>Whole genome shotgun sequence of Actinoplanes ianthinogenes NBRC 13996.</title>
        <authorList>
            <person name="Komaki H."/>
            <person name="Tamura T."/>
        </authorList>
    </citation>
    <scope>NUCLEOTIDE SEQUENCE [LARGE SCALE GENOMIC DNA]</scope>
    <source>
        <strain evidence="2 3">NBRC 13996</strain>
    </source>
</reference>
<name>A0ABM7LND0_9ACTN</name>
<keyword evidence="1" id="KW-1133">Transmembrane helix</keyword>
<keyword evidence="1" id="KW-0472">Membrane</keyword>
<dbReference type="EMBL" id="AP023356">
    <property type="protein sequence ID" value="BCJ40694.1"/>
    <property type="molecule type" value="Genomic_DNA"/>
</dbReference>
<keyword evidence="3" id="KW-1185">Reference proteome</keyword>
<proteinExistence type="predicted"/>
<keyword evidence="1" id="KW-0812">Transmembrane</keyword>
<evidence type="ECO:0000313" key="3">
    <source>
        <dbReference type="Proteomes" id="UP000676967"/>
    </source>
</evidence>
<evidence type="ECO:0000313" key="2">
    <source>
        <dbReference type="EMBL" id="BCJ40694.1"/>
    </source>
</evidence>
<evidence type="ECO:0000256" key="1">
    <source>
        <dbReference type="SAM" id="Phobius"/>
    </source>
</evidence>
<feature type="transmembrane region" description="Helical" evidence="1">
    <location>
        <begin position="107"/>
        <end position="124"/>
    </location>
</feature>
<protein>
    <submittedName>
        <fullName evidence="2">Uncharacterized protein</fullName>
    </submittedName>
</protein>
<gene>
    <name evidence="2" type="ORF">Aiant_13510</name>
</gene>
<dbReference type="Proteomes" id="UP000676967">
    <property type="component" value="Chromosome"/>
</dbReference>
<feature type="transmembrane region" description="Helical" evidence="1">
    <location>
        <begin position="58"/>
        <end position="77"/>
    </location>
</feature>
<sequence length="129" mass="14225">MSETSCRVCHRAPAAKVSFHGHEGLLVLMRFRRIDGPFCKQCGLAAYRDISAHTLLRGWWGMLSMIITPGVLVLNTVRRARVALLPDSERPANDRTLDPGKPLLDRSAAYGLLVPALLIIYIAFSSAHS</sequence>
<dbReference type="RefSeq" id="WP_189335100.1">
    <property type="nucleotide sequence ID" value="NZ_AP023356.1"/>
</dbReference>
<organism evidence="2 3">
    <name type="scientific">Actinoplanes ianthinogenes</name>
    <dbReference type="NCBI Taxonomy" id="122358"/>
    <lineage>
        <taxon>Bacteria</taxon>
        <taxon>Bacillati</taxon>
        <taxon>Actinomycetota</taxon>
        <taxon>Actinomycetes</taxon>
        <taxon>Micromonosporales</taxon>
        <taxon>Micromonosporaceae</taxon>
        <taxon>Actinoplanes</taxon>
    </lineage>
</organism>
<accession>A0ABM7LND0</accession>